<protein>
    <submittedName>
        <fullName evidence="1">Uncharacterized protein</fullName>
    </submittedName>
</protein>
<dbReference type="RefSeq" id="WP_073290787.1">
    <property type="nucleotide sequence ID" value="NZ_FRCP01000023.1"/>
</dbReference>
<proteinExistence type="predicted"/>
<dbReference type="OrthoDB" id="2613847at2"/>
<organism evidence="1 2">
    <name type="scientific">Anaerosporobacter mobilis DSM 15930</name>
    <dbReference type="NCBI Taxonomy" id="1120996"/>
    <lineage>
        <taxon>Bacteria</taxon>
        <taxon>Bacillati</taxon>
        <taxon>Bacillota</taxon>
        <taxon>Clostridia</taxon>
        <taxon>Lachnospirales</taxon>
        <taxon>Lachnospiraceae</taxon>
        <taxon>Anaerosporobacter</taxon>
    </lineage>
</organism>
<sequence length="132" mass="15754">MFNTPKTDWKAEDYFNIEDYNRIKNNLAYLKEYSLEIYNEYEIKDMGSDVTYSDLPYAEMINAIEDNLETIAKNTVNVDIGETRNYSDNDYFPNHEEINRIESGILKIYNYLYGQYHGRNKLRFKLNMKGVL</sequence>
<dbReference type="AlphaFoldDB" id="A0A1M7MWM5"/>
<dbReference type="STRING" id="1120996.SAMN02746066_04070"/>
<keyword evidence="2" id="KW-1185">Reference proteome</keyword>
<dbReference type="Proteomes" id="UP000184038">
    <property type="component" value="Unassembled WGS sequence"/>
</dbReference>
<accession>A0A1M7MWM5</accession>
<evidence type="ECO:0000313" key="1">
    <source>
        <dbReference type="EMBL" id="SHM95441.1"/>
    </source>
</evidence>
<name>A0A1M7MWM5_9FIRM</name>
<reference evidence="1 2" key="1">
    <citation type="submission" date="2016-11" db="EMBL/GenBank/DDBJ databases">
        <authorList>
            <person name="Jaros S."/>
            <person name="Januszkiewicz K."/>
            <person name="Wedrychowicz H."/>
        </authorList>
    </citation>
    <scope>NUCLEOTIDE SEQUENCE [LARGE SCALE GENOMIC DNA]</scope>
    <source>
        <strain evidence="1 2">DSM 15930</strain>
    </source>
</reference>
<gene>
    <name evidence="1" type="ORF">SAMN02746066_04070</name>
</gene>
<evidence type="ECO:0000313" key="2">
    <source>
        <dbReference type="Proteomes" id="UP000184038"/>
    </source>
</evidence>
<dbReference type="EMBL" id="FRCP01000023">
    <property type="protein sequence ID" value="SHM95441.1"/>
    <property type="molecule type" value="Genomic_DNA"/>
</dbReference>